<dbReference type="InterPro" id="IPR008972">
    <property type="entry name" value="Cupredoxin"/>
</dbReference>
<dbReference type="PANTHER" id="PTHR34883:SF16">
    <property type="entry name" value="RICH PROTEIN, PUTATIVE-RELATED"/>
    <property type="match status" value="1"/>
</dbReference>
<keyword evidence="2" id="KW-1185">Reference proteome</keyword>
<dbReference type="AlphaFoldDB" id="A0A2J6Q8W5"/>
<dbReference type="STRING" id="1745343.A0A2J6Q8W5"/>
<sequence>MTPGSPRRHIVTVGAAGKLVFQPNESYAEIGDVVEFNFLALNHTLTQSSLSDPCTDVGGFSTGFNQFNPQNVSGRFVVQYAVTTLNPQWFFCAQTKPVSHCHAGMTFALNRDSARSRSDAPSGSGWPTSQSLPATSILASVPTPPVGRVSLLGTEPAPTPTFSVATPQNNWTSATLHSVTSSVIPTGGGPRVVETRLLFLVLLGMFFTI</sequence>
<proteinExistence type="predicted"/>
<dbReference type="OrthoDB" id="2331100at2759"/>
<organism evidence="1 2">
    <name type="scientific">Hyaloscypha hepaticicola</name>
    <dbReference type="NCBI Taxonomy" id="2082293"/>
    <lineage>
        <taxon>Eukaryota</taxon>
        <taxon>Fungi</taxon>
        <taxon>Dikarya</taxon>
        <taxon>Ascomycota</taxon>
        <taxon>Pezizomycotina</taxon>
        <taxon>Leotiomycetes</taxon>
        <taxon>Helotiales</taxon>
        <taxon>Hyaloscyphaceae</taxon>
        <taxon>Hyaloscypha</taxon>
    </lineage>
</organism>
<protein>
    <recommendedName>
        <fullName evidence="3">Cupredoxin</fullName>
    </recommendedName>
</protein>
<dbReference type="Proteomes" id="UP000235672">
    <property type="component" value="Unassembled WGS sequence"/>
</dbReference>
<dbReference type="InterPro" id="IPR052953">
    <property type="entry name" value="Ser-rich/MCO-related"/>
</dbReference>
<name>A0A2J6Q8W5_9HELO</name>
<evidence type="ECO:0008006" key="3">
    <source>
        <dbReference type="Google" id="ProtNLM"/>
    </source>
</evidence>
<dbReference type="EMBL" id="KZ613477">
    <property type="protein sequence ID" value="PMD22684.1"/>
    <property type="molecule type" value="Genomic_DNA"/>
</dbReference>
<dbReference type="PANTHER" id="PTHR34883">
    <property type="entry name" value="SERINE-RICH PROTEIN, PUTATIVE-RELATED-RELATED"/>
    <property type="match status" value="1"/>
</dbReference>
<dbReference type="Gene3D" id="2.60.40.420">
    <property type="entry name" value="Cupredoxins - blue copper proteins"/>
    <property type="match status" value="1"/>
</dbReference>
<dbReference type="SUPFAM" id="SSF49503">
    <property type="entry name" value="Cupredoxins"/>
    <property type="match status" value="1"/>
</dbReference>
<accession>A0A2J6Q8W5</accession>
<evidence type="ECO:0000313" key="2">
    <source>
        <dbReference type="Proteomes" id="UP000235672"/>
    </source>
</evidence>
<evidence type="ECO:0000313" key="1">
    <source>
        <dbReference type="EMBL" id="PMD22684.1"/>
    </source>
</evidence>
<reference evidence="1 2" key="1">
    <citation type="submission" date="2016-05" db="EMBL/GenBank/DDBJ databases">
        <title>A degradative enzymes factory behind the ericoid mycorrhizal symbiosis.</title>
        <authorList>
            <consortium name="DOE Joint Genome Institute"/>
            <person name="Martino E."/>
            <person name="Morin E."/>
            <person name="Grelet G."/>
            <person name="Kuo A."/>
            <person name="Kohler A."/>
            <person name="Daghino S."/>
            <person name="Barry K."/>
            <person name="Choi C."/>
            <person name="Cichocki N."/>
            <person name="Clum A."/>
            <person name="Copeland A."/>
            <person name="Hainaut M."/>
            <person name="Haridas S."/>
            <person name="Labutti K."/>
            <person name="Lindquist E."/>
            <person name="Lipzen A."/>
            <person name="Khouja H.-R."/>
            <person name="Murat C."/>
            <person name="Ohm R."/>
            <person name="Olson A."/>
            <person name="Spatafora J."/>
            <person name="Veneault-Fourrey C."/>
            <person name="Henrissat B."/>
            <person name="Grigoriev I."/>
            <person name="Martin F."/>
            <person name="Perotto S."/>
        </authorList>
    </citation>
    <scope>NUCLEOTIDE SEQUENCE [LARGE SCALE GENOMIC DNA]</scope>
    <source>
        <strain evidence="1 2">UAMH 7357</strain>
    </source>
</reference>
<gene>
    <name evidence="1" type="ORF">NA56DRAFT_644857</name>
</gene>